<dbReference type="PANTHER" id="PTHR43246">
    <property type="entry name" value="PEPTIDYL-PROLYL CIS-TRANS ISOMERASE CYP38, CHLOROPLASTIC"/>
    <property type="match status" value="1"/>
</dbReference>
<dbReference type="AlphaFoldDB" id="A0A7S4MJ75"/>
<evidence type="ECO:0000256" key="1">
    <source>
        <dbReference type="ARBA" id="ARBA00013194"/>
    </source>
</evidence>
<proteinExistence type="predicted"/>
<gene>
    <name evidence="6" type="ORF">VSP0166_LOCUS10823</name>
</gene>
<protein>
    <recommendedName>
        <fullName evidence="1">peptidylprolyl isomerase</fullName>
        <ecNumber evidence="1">5.2.1.8</ecNumber>
    </recommendedName>
</protein>
<keyword evidence="2" id="KW-0697">Rotamase</keyword>
<dbReference type="InterPro" id="IPR029000">
    <property type="entry name" value="Cyclophilin-like_dom_sf"/>
</dbReference>
<organism evidence="6">
    <name type="scientific">Vannella robusta</name>
    <dbReference type="NCBI Taxonomy" id="1487602"/>
    <lineage>
        <taxon>Eukaryota</taxon>
        <taxon>Amoebozoa</taxon>
        <taxon>Discosea</taxon>
        <taxon>Flabellinia</taxon>
        <taxon>Vannellidae</taxon>
        <taxon>Vannella</taxon>
    </lineage>
</organism>
<evidence type="ECO:0000259" key="5">
    <source>
        <dbReference type="PROSITE" id="PS50072"/>
    </source>
</evidence>
<feature type="domain" description="PPIase cyclophilin-type" evidence="5">
    <location>
        <begin position="40"/>
        <end position="161"/>
    </location>
</feature>
<name>A0A7S4MJ75_9EUKA</name>
<sequence>MSAGLLSCFLLCFFCVFVVGDLTAPDKFNVLFTTTVNNGGNFTVEVQRAWAPNGVDHFYTLLQPGTYYYDNNGFFRVITDFVAQWGINGDPTVSAKWNVPIPDDPVVQSNLRGWMTYAATALPNSRTTQLFINYANNSYLDASGFAPFAQVTDGMNIVDQIYSGYGETPKQPLIMRDGNSYLETNFPLLDYIITARIVE</sequence>
<dbReference type="SUPFAM" id="SSF50891">
    <property type="entry name" value="Cyclophilin-like"/>
    <property type="match status" value="1"/>
</dbReference>
<dbReference type="GO" id="GO:0003755">
    <property type="term" value="F:peptidyl-prolyl cis-trans isomerase activity"/>
    <property type="evidence" value="ECO:0007669"/>
    <property type="project" value="UniProtKB-KW"/>
</dbReference>
<dbReference type="InterPro" id="IPR002130">
    <property type="entry name" value="Cyclophilin-type_PPIase_dom"/>
</dbReference>
<feature type="chain" id="PRO_5030890650" description="peptidylprolyl isomerase" evidence="4">
    <location>
        <begin position="21"/>
        <end position="199"/>
    </location>
</feature>
<reference evidence="6" key="1">
    <citation type="submission" date="2021-01" db="EMBL/GenBank/DDBJ databases">
        <authorList>
            <person name="Corre E."/>
            <person name="Pelletier E."/>
            <person name="Niang G."/>
            <person name="Scheremetjew M."/>
            <person name="Finn R."/>
            <person name="Kale V."/>
            <person name="Holt S."/>
            <person name="Cochrane G."/>
            <person name="Meng A."/>
            <person name="Brown T."/>
            <person name="Cohen L."/>
        </authorList>
    </citation>
    <scope>NUCLEOTIDE SEQUENCE</scope>
    <source>
        <strain evidence="6">DIVA3 518/3/11/1/6</strain>
    </source>
</reference>
<accession>A0A7S4MJ75</accession>
<dbReference type="InterPro" id="IPR044665">
    <property type="entry name" value="E_coli_cyclophilin_A-like"/>
</dbReference>
<feature type="signal peptide" evidence="4">
    <location>
        <begin position="1"/>
        <end position="20"/>
    </location>
</feature>
<evidence type="ECO:0000256" key="3">
    <source>
        <dbReference type="ARBA" id="ARBA00023235"/>
    </source>
</evidence>
<dbReference type="Pfam" id="PF00160">
    <property type="entry name" value="Pro_isomerase"/>
    <property type="match status" value="1"/>
</dbReference>
<keyword evidence="3" id="KW-0413">Isomerase</keyword>
<dbReference type="Gene3D" id="2.40.100.10">
    <property type="entry name" value="Cyclophilin-like"/>
    <property type="match status" value="1"/>
</dbReference>
<evidence type="ECO:0000313" key="6">
    <source>
        <dbReference type="EMBL" id="CAE2225203.1"/>
    </source>
</evidence>
<evidence type="ECO:0000256" key="4">
    <source>
        <dbReference type="SAM" id="SignalP"/>
    </source>
</evidence>
<dbReference type="EMBL" id="HBKP01015271">
    <property type="protein sequence ID" value="CAE2225203.1"/>
    <property type="molecule type" value="Transcribed_RNA"/>
</dbReference>
<keyword evidence="4" id="KW-0732">Signal</keyword>
<dbReference type="PROSITE" id="PS50072">
    <property type="entry name" value="CSA_PPIASE_2"/>
    <property type="match status" value="1"/>
</dbReference>
<evidence type="ECO:0000256" key="2">
    <source>
        <dbReference type="ARBA" id="ARBA00023110"/>
    </source>
</evidence>
<dbReference type="EC" id="5.2.1.8" evidence="1"/>